<organism evidence="2 3">
    <name type="scientific">Salinibacillus aidingensis</name>
    <dbReference type="NCBI Taxonomy" id="237684"/>
    <lineage>
        <taxon>Bacteria</taxon>
        <taxon>Bacillati</taxon>
        <taxon>Bacillota</taxon>
        <taxon>Bacilli</taxon>
        <taxon>Bacillales</taxon>
        <taxon>Bacillaceae</taxon>
        <taxon>Salinibacillus</taxon>
    </lineage>
</organism>
<proteinExistence type="predicted"/>
<reference evidence="2 3" key="1">
    <citation type="journal article" date="2019" name="Int. J. Syst. Evol. Microbiol.">
        <title>The Global Catalogue of Microorganisms (GCM) 10K type strain sequencing project: providing services to taxonomists for standard genome sequencing and annotation.</title>
        <authorList>
            <consortium name="The Broad Institute Genomics Platform"/>
            <consortium name="The Broad Institute Genome Sequencing Center for Infectious Disease"/>
            <person name="Wu L."/>
            <person name="Ma J."/>
        </authorList>
    </citation>
    <scope>NUCLEOTIDE SEQUENCE [LARGE SCALE GENOMIC DNA]</scope>
    <source>
        <strain evidence="2 3">JCM 12389</strain>
    </source>
</reference>
<accession>A0ABN1AYW2</accession>
<feature type="transmembrane region" description="Helical" evidence="1">
    <location>
        <begin position="33"/>
        <end position="56"/>
    </location>
</feature>
<dbReference type="Proteomes" id="UP001500880">
    <property type="component" value="Unassembled WGS sequence"/>
</dbReference>
<dbReference type="EMBL" id="BAAADO010000002">
    <property type="protein sequence ID" value="GAA0486769.1"/>
    <property type="molecule type" value="Genomic_DNA"/>
</dbReference>
<keyword evidence="3" id="KW-1185">Reference proteome</keyword>
<sequence>MTFNEVMALIMPSIIGLLIYSKLKKRDLTWFEFFSNLALFMVITNAICYGILIFIFERNSLLFSISFTMKYSILAMFIAVVIAVLYRIVELNIKMNVKVKVADEKNH</sequence>
<feature type="transmembrane region" description="Helical" evidence="1">
    <location>
        <begin position="6"/>
        <end position="21"/>
    </location>
</feature>
<evidence type="ECO:0000256" key="1">
    <source>
        <dbReference type="SAM" id="Phobius"/>
    </source>
</evidence>
<protein>
    <submittedName>
        <fullName evidence="2">Uncharacterized protein</fullName>
    </submittedName>
</protein>
<evidence type="ECO:0000313" key="2">
    <source>
        <dbReference type="EMBL" id="GAA0486769.1"/>
    </source>
</evidence>
<feature type="transmembrane region" description="Helical" evidence="1">
    <location>
        <begin position="68"/>
        <end position="89"/>
    </location>
</feature>
<evidence type="ECO:0000313" key="3">
    <source>
        <dbReference type="Proteomes" id="UP001500880"/>
    </source>
</evidence>
<keyword evidence="1" id="KW-1133">Transmembrane helix</keyword>
<name>A0ABN1AYW2_9BACI</name>
<comment type="caution">
    <text evidence="2">The sequence shown here is derived from an EMBL/GenBank/DDBJ whole genome shotgun (WGS) entry which is preliminary data.</text>
</comment>
<keyword evidence="1" id="KW-0812">Transmembrane</keyword>
<gene>
    <name evidence="2" type="ORF">GCM10008986_10220</name>
</gene>
<keyword evidence="1" id="KW-0472">Membrane</keyword>